<keyword evidence="12 17" id="KW-0520">NAD</keyword>
<dbReference type="Pfam" id="PF00361">
    <property type="entry name" value="Proton_antipo_M"/>
    <property type="match status" value="1"/>
</dbReference>
<evidence type="ECO:0000256" key="16">
    <source>
        <dbReference type="ARBA" id="ARBA00049551"/>
    </source>
</evidence>
<evidence type="ECO:0000256" key="12">
    <source>
        <dbReference type="ARBA" id="ARBA00023027"/>
    </source>
</evidence>
<keyword evidence="15 17" id="KW-0472">Membrane</keyword>
<feature type="domain" description="NADH:quinone oxidoreductase/Mrp antiporter transmembrane" evidence="18">
    <location>
        <begin position="12"/>
        <end position="275"/>
    </location>
</feature>
<name>A0A343S5B0_CHAAP</name>
<comment type="catalytic activity">
    <reaction evidence="16 17">
        <text>a ubiquinone + NADH + 5 H(+)(in) = a ubiquinol + NAD(+) + 4 H(+)(out)</text>
        <dbReference type="Rhea" id="RHEA:29091"/>
        <dbReference type="Rhea" id="RHEA-COMP:9565"/>
        <dbReference type="Rhea" id="RHEA-COMP:9566"/>
        <dbReference type="ChEBI" id="CHEBI:15378"/>
        <dbReference type="ChEBI" id="CHEBI:16389"/>
        <dbReference type="ChEBI" id="CHEBI:17976"/>
        <dbReference type="ChEBI" id="CHEBI:57540"/>
        <dbReference type="ChEBI" id="CHEBI:57945"/>
        <dbReference type="EC" id="7.1.1.2"/>
    </reaction>
</comment>
<dbReference type="AlphaFoldDB" id="A0A343S5B0"/>
<evidence type="ECO:0000256" key="7">
    <source>
        <dbReference type="ARBA" id="ARBA00022692"/>
    </source>
</evidence>
<evidence type="ECO:0000259" key="18">
    <source>
        <dbReference type="Pfam" id="PF00361"/>
    </source>
</evidence>
<evidence type="ECO:0000256" key="14">
    <source>
        <dbReference type="ARBA" id="ARBA00023128"/>
    </source>
</evidence>
<feature type="transmembrane region" description="Helical" evidence="17">
    <location>
        <begin position="190"/>
        <end position="207"/>
    </location>
</feature>
<feature type="transmembrane region" description="Helical" evidence="17">
    <location>
        <begin position="259"/>
        <end position="283"/>
    </location>
</feature>
<comment type="subcellular location">
    <subcellularLocation>
        <location evidence="1 17">Mitochondrion inner membrane</location>
        <topology evidence="1 17">Multi-pass membrane protein</topology>
    </subcellularLocation>
</comment>
<keyword evidence="9 17" id="KW-1278">Translocase</keyword>
<reference evidence="19" key="1">
    <citation type="journal article" date="2017" name="Mol. Phylogenet. Evol.">
        <title>Mitochondrial gene order evolution in Mollusca: Inference of the ancestral state from the mtDNA of Chaetopleura apiculata (Polyplacophora, Chaetopleuridae).</title>
        <authorList>
            <person name="Guerra D."/>
            <person name="Bouvet K."/>
            <person name="Breton S."/>
        </authorList>
    </citation>
    <scope>NUCLEOTIDE SEQUENCE</scope>
    <source>
        <tissue evidence="19">Foot</tissue>
    </source>
</reference>
<evidence type="ECO:0000256" key="1">
    <source>
        <dbReference type="ARBA" id="ARBA00004448"/>
    </source>
</evidence>
<evidence type="ECO:0000256" key="15">
    <source>
        <dbReference type="ARBA" id="ARBA00023136"/>
    </source>
</evidence>
<keyword evidence="14 17" id="KW-0496">Mitochondrion</keyword>
<keyword evidence="5" id="KW-0813">Transport</keyword>
<feature type="transmembrane region" description="Helical" evidence="17">
    <location>
        <begin position="304"/>
        <end position="324"/>
    </location>
</feature>
<comment type="function">
    <text evidence="17">Core subunit of the mitochondrial membrane respiratory chain NADH dehydrogenase (Complex I) which catalyzes electron transfer from NADH through the respiratory chain, using ubiquinone as an electron acceptor. Essential for the catalytic activity and assembly of complex I.</text>
</comment>
<dbReference type="InterPro" id="IPR001750">
    <property type="entry name" value="ND/Mrp_TM"/>
</dbReference>
<evidence type="ECO:0000256" key="11">
    <source>
        <dbReference type="ARBA" id="ARBA00022989"/>
    </source>
</evidence>
<dbReference type="EMBL" id="KY824658">
    <property type="protein sequence ID" value="AUJ21417.1"/>
    <property type="molecule type" value="Genomic_DNA"/>
</dbReference>
<feature type="transmembrane region" description="Helical" evidence="17">
    <location>
        <begin position="128"/>
        <end position="154"/>
    </location>
</feature>
<evidence type="ECO:0000256" key="6">
    <source>
        <dbReference type="ARBA" id="ARBA00022660"/>
    </source>
</evidence>
<dbReference type="PANTHER" id="PTHR46552:SF1">
    <property type="entry name" value="NADH-UBIQUINONE OXIDOREDUCTASE CHAIN 2"/>
    <property type="match status" value="1"/>
</dbReference>
<keyword evidence="8 17" id="KW-0999">Mitochondrion inner membrane</keyword>
<keyword evidence="13 17" id="KW-0830">Ubiquinone</keyword>
<sequence length="326" mass="37480">MLFFGTAFSLCSAHWFGVWIGLEINLMAFIPILVQNGLSEEVEAGVKYFLVQAAASALLLFSSMLVFWEYGNWEMKSLSAFSSSFLIFSSLLLKLGMSPFHFWVPSVVSGLSWFCNLLLLTWQKISPLFIVCFFFSMFKELLFIFIMFSCFFGSVGGINQTSVRGLLSYSSIFHVGWMVSSGMISSEVCFFYLFFYSFILIFVLVEFEKQELKTNKQFNSVFLWSGFSRFYISMMILSMGGMPPMLGFFMKWAVLLKLILMKMVTMTIFLIIGSMVSLYYYLVLSFSIMLSSNSNLKVESFWDMKILGLILNFSGVVFLNWIWLLI</sequence>
<evidence type="ECO:0000256" key="10">
    <source>
        <dbReference type="ARBA" id="ARBA00022982"/>
    </source>
</evidence>
<keyword evidence="6 17" id="KW-0679">Respiratory chain</keyword>
<feature type="transmembrane region" description="Helical" evidence="17">
    <location>
        <begin position="78"/>
        <end position="95"/>
    </location>
</feature>
<evidence type="ECO:0000256" key="5">
    <source>
        <dbReference type="ARBA" id="ARBA00022448"/>
    </source>
</evidence>
<keyword evidence="10 17" id="KW-0249">Electron transport</keyword>
<dbReference type="GO" id="GO:0006120">
    <property type="term" value="P:mitochondrial electron transport, NADH to ubiquinone"/>
    <property type="evidence" value="ECO:0007669"/>
    <property type="project" value="InterPro"/>
</dbReference>
<evidence type="ECO:0000256" key="8">
    <source>
        <dbReference type="ARBA" id="ARBA00022792"/>
    </source>
</evidence>
<keyword evidence="7 17" id="KW-0812">Transmembrane</keyword>
<dbReference type="InterPro" id="IPR003917">
    <property type="entry name" value="NADH_UbQ_OxRdtase_chain2"/>
</dbReference>
<protein>
    <recommendedName>
        <fullName evidence="4 17">NADH-ubiquinone oxidoreductase chain 2</fullName>
        <ecNumber evidence="3 17">7.1.1.2</ecNumber>
    </recommendedName>
</protein>
<dbReference type="GO" id="GO:0005743">
    <property type="term" value="C:mitochondrial inner membrane"/>
    <property type="evidence" value="ECO:0007669"/>
    <property type="project" value="UniProtKB-SubCell"/>
</dbReference>
<gene>
    <name evidence="19" type="primary">nad2</name>
</gene>
<geneLocation type="mitochondrion" evidence="19"/>
<accession>A0A343S5B0</accession>
<organism evidence="19">
    <name type="scientific">Chaetopleura apiculata</name>
    <name type="common">Common eastern chiton</name>
    <name type="synonym">Chiton apiculatus</name>
    <dbReference type="NCBI Taxonomy" id="58794"/>
    <lineage>
        <taxon>Eukaryota</taxon>
        <taxon>Metazoa</taxon>
        <taxon>Spiralia</taxon>
        <taxon>Lophotrochozoa</taxon>
        <taxon>Mollusca</taxon>
        <taxon>Polyplacophora</taxon>
        <taxon>Neoloricata</taxon>
        <taxon>Chitonida</taxon>
        <taxon>Chitonina</taxon>
        <taxon>Chaetopleuridae</taxon>
        <taxon>Chaetopleura</taxon>
    </lineage>
</organism>
<evidence type="ECO:0000313" key="19">
    <source>
        <dbReference type="EMBL" id="AUJ21417.1"/>
    </source>
</evidence>
<keyword evidence="11 17" id="KW-1133">Transmembrane helix</keyword>
<dbReference type="PRINTS" id="PR01436">
    <property type="entry name" value="NADHDHGNASE2"/>
</dbReference>
<feature type="transmembrane region" description="Helical" evidence="17">
    <location>
        <begin position="12"/>
        <end position="34"/>
    </location>
</feature>
<feature type="transmembrane region" description="Helical" evidence="17">
    <location>
        <begin position="219"/>
        <end position="239"/>
    </location>
</feature>
<dbReference type="PANTHER" id="PTHR46552">
    <property type="entry name" value="NADH-UBIQUINONE OXIDOREDUCTASE CHAIN 2"/>
    <property type="match status" value="1"/>
</dbReference>
<dbReference type="GO" id="GO:0008137">
    <property type="term" value="F:NADH dehydrogenase (ubiquinone) activity"/>
    <property type="evidence" value="ECO:0007669"/>
    <property type="project" value="UniProtKB-EC"/>
</dbReference>
<evidence type="ECO:0000256" key="13">
    <source>
        <dbReference type="ARBA" id="ARBA00023075"/>
    </source>
</evidence>
<dbReference type="InterPro" id="IPR050175">
    <property type="entry name" value="Complex_I_Subunit_2"/>
</dbReference>
<feature type="transmembrane region" description="Helical" evidence="17">
    <location>
        <begin position="46"/>
        <end position="66"/>
    </location>
</feature>
<evidence type="ECO:0000256" key="3">
    <source>
        <dbReference type="ARBA" id="ARBA00012944"/>
    </source>
</evidence>
<evidence type="ECO:0000256" key="17">
    <source>
        <dbReference type="RuleBase" id="RU003403"/>
    </source>
</evidence>
<proteinExistence type="inferred from homology"/>
<evidence type="ECO:0000256" key="2">
    <source>
        <dbReference type="ARBA" id="ARBA00007012"/>
    </source>
</evidence>
<evidence type="ECO:0000256" key="9">
    <source>
        <dbReference type="ARBA" id="ARBA00022967"/>
    </source>
</evidence>
<comment type="similarity">
    <text evidence="2 17">Belongs to the complex I subunit 2 family.</text>
</comment>
<evidence type="ECO:0000256" key="4">
    <source>
        <dbReference type="ARBA" id="ARBA00021008"/>
    </source>
</evidence>
<dbReference type="EC" id="7.1.1.2" evidence="3 17"/>